<dbReference type="Gene3D" id="3.90.400.10">
    <property type="entry name" value="Oligo-1,6-glucosidase, Domain 2"/>
    <property type="match status" value="1"/>
</dbReference>
<organism evidence="3 4">
    <name type="scientific">Mesobacillus stamsii</name>
    <dbReference type="NCBI Taxonomy" id="225347"/>
    <lineage>
        <taxon>Bacteria</taxon>
        <taxon>Bacillati</taxon>
        <taxon>Bacillota</taxon>
        <taxon>Bacilli</taxon>
        <taxon>Bacillales</taxon>
        <taxon>Bacillaceae</taxon>
        <taxon>Mesobacillus</taxon>
    </lineage>
</organism>
<sequence length="79" mass="9270">MESKSSKNNPKRDWYIWRDGKGNAAQPPNNCRSYSCLSKWEFDTEAKQYYAYTLEYEGEKLLFIANFSVQPQSTELFAV</sequence>
<evidence type="ECO:0000313" key="3">
    <source>
        <dbReference type="EMBL" id="MDQ0415217.1"/>
    </source>
</evidence>
<accession>A0ABU0FZ51</accession>
<proteinExistence type="predicted"/>
<dbReference type="RefSeq" id="WP_307192462.1">
    <property type="nucleotide sequence ID" value="NZ_JAUSUN010000028.1"/>
</dbReference>
<dbReference type="GO" id="GO:0016798">
    <property type="term" value="F:hydrolase activity, acting on glycosyl bonds"/>
    <property type="evidence" value="ECO:0007669"/>
    <property type="project" value="UniProtKB-KW"/>
</dbReference>
<reference evidence="3 4" key="1">
    <citation type="submission" date="2023-07" db="EMBL/GenBank/DDBJ databases">
        <title>Genomic Encyclopedia of Type Strains, Phase IV (KMG-IV): sequencing the most valuable type-strain genomes for metagenomic binning, comparative biology and taxonomic classification.</title>
        <authorList>
            <person name="Goeker M."/>
        </authorList>
    </citation>
    <scope>NUCLEOTIDE SEQUENCE [LARGE SCALE GENOMIC DNA]</scope>
    <source>
        <strain evidence="3 4">DSM 19598</strain>
    </source>
</reference>
<dbReference type="InterPro" id="IPR045857">
    <property type="entry name" value="O16G_dom_2"/>
</dbReference>
<dbReference type="SUPFAM" id="SSF51445">
    <property type="entry name" value="(Trans)glycosidases"/>
    <property type="match status" value="1"/>
</dbReference>
<keyword evidence="3" id="KW-0326">Glycosidase</keyword>
<feature type="compositionally biased region" description="Basic and acidic residues" evidence="1">
    <location>
        <begin position="1"/>
        <end position="21"/>
    </location>
</feature>
<evidence type="ECO:0000259" key="2">
    <source>
        <dbReference type="Pfam" id="PF00128"/>
    </source>
</evidence>
<feature type="domain" description="Glycosyl hydrolase family 13 catalytic" evidence="2">
    <location>
        <begin position="2"/>
        <end position="61"/>
    </location>
</feature>
<comment type="caution">
    <text evidence="3">The sequence shown here is derived from an EMBL/GenBank/DDBJ whole genome shotgun (WGS) entry which is preliminary data.</text>
</comment>
<keyword evidence="3" id="KW-0378">Hydrolase</keyword>
<dbReference type="InterPro" id="IPR006047">
    <property type="entry name" value="GH13_cat_dom"/>
</dbReference>
<dbReference type="SUPFAM" id="SSF51011">
    <property type="entry name" value="Glycosyl hydrolase domain"/>
    <property type="match status" value="1"/>
</dbReference>
<keyword evidence="4" id="KW-1185">Reference proteome</keyword>
<protein>
    <submittedName>
        <fullName evidence="3">Glycosidase</fullName>
    </submittedName>
</protein>
<dbReference type="InterPro" id="IPR017853">
    <property type="entry name" value="GH"/>
</dbReference>
<evidence type="ECO:0000256" key="1">
    <source>
        <dbReference type="SAM" id="MobiDB-lite"/>
    </source>
</evidence>
<evidence type="ECO:0000313" key="4">
    <source>
        <dbReference type="Proteomes" id="UP001242313"/>
    </source>
</evidence>
<feature type="region of interest" description="Disordered" evidence="1">
    <location>
        <begin position="1"/>
        <end position="28"/>
    </location>
</feature>
<name>A0ABU0FZ51_9BACI</name>
<dbReference type="Pfam" id="PF00128">
    <property type="entry name" value="Alpha-amylase"/>
    <property type="match status" value="1"/>
</dbReference>
<dbReference type="Proteomes" id="UP001242313">
    <property type="component" value="Unassembled WGS sequence"/>
</dbReference>
<dbReference type="EMBL" id="JAUSUN010000028">
    <property type="protein sequence ID" value="MDQ0415217.1"/>
    <property type="molecule type" value="Genomic_DNA"/>
</dbReference>
<gene>
    <name evidence="3" type="ORF">J2S25_003444</name>
</gene>